<dbReference type="EMBL" id="DUZY01000004">
    <property type="protein sequence ID" value="DAD36390.1"/>
    <property type="molecule type" value="Genomic_DNA"/>
</dbReference>
<organism evidence="1 2">
    <name type="scientific">Nelumbo nucifera</name>
    <name type="common">Sacred lotus</name>
    <dbReference type="NCBI Taxonomy" id="4432"/>
    <lineage>
        <taxon>Eukaryota</taxon>
        <taxon>Viridiplantae</taxon>
        <taxon>Streptophyta</taxon>
        <taxon>Embryophyta</taxon>
        <taxon>Tracheophyta</taxon>
        <taxon>Spermatophyta</taxon>
        <taxon>Magnoliopsida</taxon>
        <taxon>Proteales</taxon>
        <taxon>Nelumbonaceae</taxon>
        <taxon>Nelumbo</taxon>
    </lineage>
</organism>
<reference evidence="1 2" key="1">
    <citation type="journal article" date="2020" name="Mol. Biol. Evol.">
        <title>Distinct Expression and Methylation Patterns for Genes with Different Fates following a Single Whole-Genome Duplication in Flowering Plants.</title>
        <authorList>
            <person name="Shi T."/>
            <person name="Rahmani R.S."/>
            <person name="Gugger P.F."/>
            <person name="Wang M."/>
            <person name="Li H."/>
            <person name="Zhang Y."/>
            <person name="Li Z."/>
            <person name="Wang Q."/>
            <person name="Van de Peer Y."/>
            <person name="Marchal K."/>
            <person name="Chen J."/>
        </authorList>
    </citation>
    <scope>NUCLEOTIDE SEQUENCE [LARGE SCALE GENOMIC DNA]</scope>
    <source>
        <tissue evidence="1">Leaf</tissue>
    </source>
</reference>
<protein>
    <submittedName>
        <fullName evidence="1">Uncharacterized protein</fullName>
    </submittedName>
</protein>
<accession>A0A822YV40</accession>
<comment type="caution">
    <text evidence="1">The sequence shown here is derived from an EMBL/GenBank/DDBJ whole genome shotgun (WGS) entry which is preliminary data.</text>
</comment>
<keyword evidence="2" id="KW-1185">Reference proteome</keyword>
<sequence>MRFQSMKGRFCCGSNLDISFFSFPILLFFLLDSERGLQANREDHGKQIEVYARFISKFQHTFSPCRQIVGPGPFTRIGPNPVQLTPL</sequence>
<proteinExistence type="predicted"/>
<evidence type="ECO:0000313" key="2">
    <source>
        <dbReference type="Proteomes" id="UP000607653"/>
    </source>
</evidence>
<dbReference type="Proteomes" id="UP000607653">
    <property type="component" value="Unassembled WGS sequence"/>
</dbReference>
<dbReference type="AlphaFoldDB" id="A0A822YV40"/>
<gene>
    <name evidence="1" type="ORF">HUJ06_007031</name>
</gene>
<name>A0A822YV40_NELNU</name>
<evidence type="ECO:0000313" key="1">
    <source>
        <dbReference type="EMBL" id="DAD36390.1"/>
    </source>
</evidence>